<keyword evidence="4" id="KW-1133">Transmembrane helix</keyword>
<feature type="transmembrane region" description="Helical" evidence="4">
    <location>
        <begin position="254"/>
        <end position="273"/>
    </location>
</feature>
<dbReference type="InterPro" id="IPR031968">
    <property type="entry name" value="VASt"/>
</dbReference>
<comment type="subcellular location">
    <subcellularLocation>
        <location evidence="1">Membrane</location>
    </subcellularLocation>
</comment>
<name>A0A1X0NRK7_9TRYP</name>
<evidence type="ECO:0000256" key="2">
    <source>
        <dbReference type="ARBA" id="ARBA00023136"/>
    </source>
</evidence>
<dbReference type="Proteomes" id="UP000192257">
    <property type="component" value="Unassembled WGS sequence"/>
</dbReference>
<evidence type="ECO:0000313" key="7">
    <source>
        <dbReference type="Proteomes" id="UP000192257"/>
    </source>
</evidence>
<feature type="region of interest" description="Disordered" evidence="3">
    <location>
        <begin position="220"/>
        <end position="247"/>
    </location>
</feature>
<evidence type="ECO:0000259" key="5">
    <source>
        <dbReference type="Pfam" id="PF16016"/>
    </source>
</evidence>
<comment type="caution">
    <text evidence="6">The sequence shown here is derived from an EMBL/GenBank/DDBJ whole genome shotgun (WGS) entry which is preliminary data.</text>
</comment>
<dbReference type="GO" id="GO:0016020">
    <property type="term" value="C:membrane"/>
    <property type="evidence" value="ECO:0007669"/>
    <property type="project" value="UniProtKB-SubCell"/>
</dbReference>
<evidence type="ECO:0000256" key="1">
    <source>
        <dbReference type="ARBA" id="ARBA00004370"/>
    </source>
</evidence>
<evidence type="ECO:0000256" key="3">
    <source>
        <dbReference type="SAM" id="MobiDB-lite"/>
    </source>
</evidence>
<accession>A0A1X0NRK7</accession>
<proteinExistence type="predicted"/>
<dbReference type="Pfam" id="PF16016">
    <property type="entry name" value="VASt"/>
    <property type="match status" value="1"/>
</dbReference>
<sequence length="388" mass="43151">MAEVIKYASGVEPQAILGKLQYSNGVTQNMFSPCERLKEKKCLLGPTLLKGVTIPKLWESLFTNKSDFLKRYHDRRKETDLEVGKWEYSSDMSSGYRAVSLTITIDIPKAGTLTQLNEAHRFAYTKSASGPLQLMYQISSQTPAVPAGQSFRTEAFLAFTADSEDGDCTVCVRGGCKKLSMAFSAIQYIAVPRALREMTQAYRVMLEMIAEELAENKLSVTTGDDDTSGVPQKDDSPAFNAGGDDGGSGQEPSMLFQGLLLLFAAIVTLSLLWSISTLRGTARVASVMRDRLYDEQTFSTQQRSSLSGTLNMDQSTGGSSSRTPLTQDQALRHAARDAQIQSLRYRWMEQRVAIGTLESTVQRLWWMSMMQLLFVFLLTVKVFFYAQK</sequence>
<evidence type="ECO:0000256" key="4">
    <source>
        <dbReference type="SAM" id="Phobius"/>
    </source>
</evidence>
<keyword evidence="2 4" id="KW-0472">Membrane</keyword>
<dbReference type="OrthoDB" id="271423at2759"/>
<feature type="region of interest" description="Disordered" evidence="3">
    <location>
        <begin position="299"/>
        <end position="328"/>
    </location>
</feature>
<feature type="transmembrane region" description="Helical" evidence="4">
    <location>
        <begin position="364"/>
        <end position="386"/>
    </location>
</feature>
<feature type="domain" description="VASt" evidence="5">
    <location>
        <begin position="53"/>
        <end position="174"/>
    </location>
</feature>
<gene>
    <name evidence="6" type="ORF">TM35_000221450</name>
</gene>
<dbReference type="EMBL" id="NBCO01000022">
    <property type="protein sequence ID" value="ORC87346.1"/>
    <property type="molecule type" value="Genomic_DNA"/>
</dbReference>
<reference evidence="6 7" key="1">
    <citation type="submission" date="2017-03" db="EMBL/GenBank/DDBJ databases">
        <title>An alternative strategy for trypanosome survival in the mammalian bloodstream revealed through genome and transcriptome analysis of the ubiquitous bovine parasite Trypanosoma (Megatrypanum) theileri.</title>
        <authorList>
            <person name="Kelly S."/>
            <person name="Ivens A."/>
            <person name="Mott A."/>
            <person name="O'Neill E."/>
            <person name="Emms D."/>
            <person name="Macleod O."/>
            <person name="Voorheis P."/>
            <person name="Matthews J."/>
            <person name="Matthews K."/>
            <person name="Carrington M."/>
        </authorList>
    </citation>
    <scope>NUCLEOTIDE SEQUENCE [LARGE SCALE GENOMIC DNA]</scope>
    <source>
        <strain evidence="6">Edinburgh</strain>
    </source>
</reference>
<protein>
    <recommendedName>
        <fullName evidence="5">VASt domain-containing protein</fullName>
    </recommendedName>
</protein>
<organism evidence="6 7">
    <name type="scientific">Trypanosoma theileri</name>
    <dbReference type="NCBI Taxonomy" id="67003"/>
    <lineage>
        <taxon>Eukaryota</taxon>
        <taxon>Discoba</taxon>
        <taxon>Euglenozoa</taxon>
        <taxon>Kinetoplastea</taxon>
        <taxon>Metakinetoplastina</taxon>
        <taxon>Trypanosomatida</taxon>
        <taxon>Trypanosomatidae</taxon>
        <taxon>Trypanosoma</taxon>
    </lineage>
</organism>
<dbReference type="RefSeq" id="XP_028881412.1">
    <property type="nucleotide sequence ID" value="XM_029027192.1"/>
</dbReference>
<dbReference type="VEuPathDB" id="TriTrypDB:TM35_000221450"/>
<evidence type="ECO:0000313" key="6">
    <source>
        <dbReference type="EMBL" id="ORC87346.1"/>
    </source>
</evidence>
<keyword evidence="4" id="KW-0812">Transmembrane</keyword>
<dbReference type="GeneID" id="39986972"/>
<keyword evidence="7" id="KW-1185">Reference proteome</keyword>
<dbReference type="STRING" id="67003.A0A1X0NRK7"/>
<dbReference type="AlphaFoldDB" id="A0A1X0NRK7"/>